<keyword evidence="2" id="KW-0238">DNA-binding</keyword>
<dbReference type="Gene3D" id="3.90.220.20">
    <property type="entry name" value="DNA methylase specificity domains"/>
    <property type="match status" value="1"/>
</dbReference>
<dbReference type="GO" id="GO:0009307">
    <property type="term" value="P:DNA restriction-modification system"/>
    <property type="evidence" value="ECO:0007669"/>
    <property type="project" value="UniProtKB-KW"/>
</dbReference>
<organism evidence="3 4">
    <name type="scientific">Azospirillum brasilense</name>
    <dbReference type="NCBI Taxonomy" id="192"/>
    <lineage>
        <taxon>Bacteria</taxon>
        <taxon>Pseudomonadati</taxon>
        <taxon>Pseudomonadota</taxon>
        <taxon>Alphaproteobacteria</taxon>
        <taxon>Rhodospirillales</taxon>
        <taxon>Azospirillaceae</taxon>
        <taxon>Azospirillum</taxon>
    </lineage>
</organism>
<evidence type="ECO:0000256" key="2">
    <source>
        <dbReference type="ARBA" id="ARBA00023125"/>
    </source>
</evidence>
<accession>A0A560CJR8</accession>
<evidence type="ECO:0008006" key="5">
    <source>
        <dbReference type="Google" id="ProtNLM"/>
    </source>
</evidence>
<reference evidence="3 4" key="1">
    <citation type="submission" date="2019-06" db="EMBL/GenBank/DDBJ databases">
        <title>Genomic Encyclopedia of Type Strains, Phase IV (KMG-V): Genome sequencing to study the core and pangenomes of soil and plant-associated prokaryotes.</title>
        <authorList>
            <person name="Whitman W."/>
        </authorList>
    </citation>
    <scope>NUCLEOTIDE SEQUENCE [LARGE SCALE GENOMIC DNA]</scope>
    <source>
        <strain evidence="3 4">BR 11650</strain>
    </source>
</reference>
<dbReference type="AlphaFoldDB" id="A0A560CJR8"/>
<sequence>MSHVSHRFIPPELLEAAPGWAPRYFVGLAAAALRAGSTGRSIGDLGGQVLEGWRVSDTPGALTYDSRAATTPIYRQANIGHLRLLPSEQHWSPPRIAGRWCARPDDVVLNKLAPVRAAFVSPNARRHPVDGNALIVRGLSTSAAVWVALCLNHPGYEQLLLVESGVLKRAGLGALGELRVPPVPLEMEGLAARVRDILDDATLMGEALYRTREEASVATATASGTTHDLAGGSFFARDAVSNESWLPSATALRAEQSALEEGSGWVALAELARFDDRTRLSHTPDEARVLRLSDVGDDLLASSADDARASELIPNRTLAKPLVAGDVLLSTLGTSFRAAYVDEDVPPNTHPVDGWVRLRFRETPAAWALLLSTVPMRSQTARLTVGSAQQFVPPDALRSLRVPAPSRDVRDRWQRAIERHHAQRRSLDRRWSSLMNELAALFDAVHAPFMPSPARMKEPLR</sequence>
<name>A0A560CJR8_AZOBR</name>
<dbReference type="GO" id="GO:0003677">
    <property type="term" value="F:DNA binding"/>
    <property type="evidence" value="ECO:0007669"/>
    <property type="project" value="UniProtKB-KW"/>
</dbReference>
<proteinExistence type="predicted"/>
<evidence type="ECO:0000313" key="4">
    <source>
        <dbReference type="Proteomes" id="UP000318529"/>
    </source>
</evidence>
<protein>
    <recommendedName>
        <fullName evidence="5">Restriction endonuclease subunit S</fullName>
    </recommendedName>
</protein>
<dbReference type="InterPro" id="IPR044946">
    <property type="entry name" value="Restrct_endonuc_typeI_TRD_sf"/>
</dbReference>
<dbReference type="Proteomes" id="UP000318529">
    <property type="component" value="Unassembled WGS sequence"/>
</dbReference>
<keyword evidence="1" id="KW-0680">Restriction system</keyword>
<evidence type="ECO:0000256" key="1">
    <source>
        <dbReference type="ARBA" id="ARBA00022747"/>
    </source>
</evidence>
<dbReference type="RefSeq" id="WP_145682474.1">
    <property type="nucleotide sequence ID" value="NZ_VITH01000004.1"/>
</dbReference>
<comment type="caution">
    <text evidence="3">The sequence shown here is derived from an EMBL/GenBank/DDBJ whole genome shotgun (WGS) entry which is preliminary data.</text>
</comment>
<dbReference type="EMBL" id="VITH01000004">
    <property type="protein sequence ID" value="TWA85130.1"/>
    <property type="molecule type" value="Genomic_DNA"/>
</dbReference>
<gene>
    <name evidence="3" type="ORF">FBZ83_104402</name>
</gene>
<dbReference type="SUPFAM" id="SSF116734">
    <property type="entry name" value="DNA methylase specificity domain"/>
    <property type="match status" value="1"/>
</dbReference>
<evidence type="ECO:0000313" key="3">
    <source>
        <dbReference type="EMBL" id="TWA85130.1"/>
    </source>
</evidence>